<gene>
    <name evidence="1" type="ORF">LXO92_04800</name>
</gene>
<dbReference type="EMBL" id="JAJTND010000003">
    <property type="protein sequence ID" value="MCE3531694.1"/>
    <property type="molecule type" value="Genomic_DNA"/>
</dbReference>
<dbReference type="InterPro" id="IPR002110">
    <property type="entry name" value="Ankyrin_rpt"/>
</dbReference>
<dbReference type="SUPFAM" id="SSF48403">
    <property type="entry name" value="Ankyrin repeat"/>
    <property type="match status" value="1"/>
</dbReference>
<comment type="caution">
    <text evidence="1">The sequence shown here is derived from an EMBL/GenBank/DDBJ whole genome shotgun (WGS) entry which is preliminary data.</text>
</comment>
<reference evidence="1 2" key="1">
    <citation type="journal article" date="2024" name="Pathogens">
        <title>Characterization of a Novel Species of Legionella Isolated from a Healthcare Facility: Legionella resiliens sp. nov.</title>
        <authorList>
            <person name="Cristino S."/>
            <person name="Pascale M.R."/>
            <person name="Marino F."/>
            <person name="Derelitto C."/>
            <person name="Salaris S."/>
            <person name="Orsini M."/>
            <person name="Squarzoni S."/>
            <person name="Grottola A."/>
            <person name="Girolamini L."/>
        </authorList>
    </citation>
    <scope>NUCLEOTIDE SEQUENCE [LARGE SCALE GENOMIC DNA]</scope>
    <source>
        <strain evidence="1 2">8cVS16</strain>
    </source>
</reference>
<proteinExistence type="predicted"/>
<dbReference type="Proteomes" id="UP001320170">
    <property type="component" value="Unassembled WGS sequence"/>
</dbReference>
<evidence type="ECO:0000313" key="2">
    <source>
        <dbReference type="Proteomes" id="UP001320170"/>
    </source>
</evidence>
<evidence type="ECO:0000313" key="1">
    <source>
        <dbReference type="EMBL" id="MCE3531694.1"/>
    </source>
</evidence>
<dbReference type="InterPro" id="IPR036770">
    <property type="entry name" value="Ankyrin_rpt-contain_sf"/>
</dbReference>
<dbReference type="InterPro" id="IPR052801">
    <property type="entry name" value="Ankyrin-EF-hand"/>
</dbReference>
<keyword evidence="2" id="KW-1185">Reference proteome</keyword>
<organism evidence="1 2">
    <name type="scientific">Legionella resiliens</name>
    <dbReference type="NCBI Taxonomy" id="2905958"/>
    <lineage>
        <taxon>Bacteria</taxon>
        <taxon>Pseudomonadati</taxon>
        <taxon>Pseudomonadota</taxon>
        <taxon>Gammaproteobacteria</taxon>
        <taxon>Legionellales</taxon>
        <taxon>Legionellaceae</taxon>
        <taxon>Legionella</taxon>
    </lineage>
</organism>
<protein>
    <submittedName>
        <fullName evidence="1">Ankyrin repeat domain-containing protein</fullName>
    </submittedName>
</protein>
<dbReference type="RefSeq" id="WP_232890470.1">
    <property type="nucleotide sequence ID" value="NZ_JAJSPM010000003.1"/>
</dbReference>
<dbReference type="SMART" id="SM00248">
    <property type="entry name" value="ANK"/>
    <property type="match status" value="5"/>
</dbReference>
<sequence>MSKSIKQLFKAINPDIRHRKKIEKQLKDIENKARAVLKEHHTLDLFYEHSYFVHTPLEAAIHTASLKGFQLLIKLGADLFFKPKPDMPSALEILANNYFSPFSTHEKNQLFEWVLKDKESPVFTWAKLKEHANLFEAFKKAGLIPEKQYINVLPIHVAIEAGRMDLVQNVISAAGSIQKAGDLSHMSILNPAILAVLKGKEHALAMLTYLLEQGASTQTSDAFNLPAIIQAISAGVLYITHVREESVFRVVKLLLDHGATLDVTNPNNGCTPLMSALKMGYKNLFDFFLGKADPKTLNHQATMSPYYLIFQLFDKYDNKLRGLDFLKLLPELKEKGTEFDKTIARTITYADPFGDDSYSDGREVSVTGLSLLHFYLENMTHLMDDPFQTMDHHIAIIQALIANGTNPNAKATYTLTKNEPDGSSYRTQKVQTNIQLTAAEYARKIADKIIGRYHYSQDAFLIKTYQDENEFLKHIQYKTKEEQTQLHKKFHQFRNLERVLAGEKALPYSGLPNVEKISQWTLQKQKSIAATKSTASPDEFDSQTFESELINARVQHNQGNWQALKKSLVDYVKESTSVQNFIERIEEFKKPLQLHFNLTTNSKGEVISYGSTMYRFFHFFDPYKFPNSWETLRKFGQDTYGVDINAQYDHSTTHQL</sequence>
<name>A0ABS8X152_9GAMM</name>
<dbReference type="Gene3D" id="1.25.40.20">
    <property type="entry name" value="Ankyrin repeat-containing domain"/>
    <property type="match status" value="1"/>
</dbReference>
<accession>A0ABS8X152</accession>
<dbReference type="PANTHER" id="PTHR24127">
    <property type="entry name" value="ANKYRIN REPEAT AND EF-HAND DOMAIN-CONTAINING PROTEIN 1"/>
    <property type="match status" value="1"/>
</dbReference>
<dbReference type="Pfam" id="PF12796">
    <property type="entry name" value="Ank_2"/>
    <property type="match status" value="1"/>
</dbReference>
<dbReference type="PANTHER" id="PTHR24127:SF1">
    <property type="entry name" value="ANKYRIN REPEAT AND EF-HAND DOMAIN-CONTAINING PROTEIN 1"/>
    <property type="match status" value="1"/>
</dbReference>